<proteinExistence type="predicted"/>
<protein>
    <submittedName>
        <fullName evidence="2">MSHA biogenesis protein MshK</fullName>
    </submittedName>
</protein>
<dbReference type="RefSeq" id="WP_093330498.1">
    <property type="nucleotide sequence ID" value="NZ_AP027363.1"/>
</dbReference>
<gene>
    <name evidence="2" type="ORF">SAMN05660429_02308</name>
</gene>
<accession>A0A1I0G331</accession>
<feature type="chain" id="PRO_5011565900" evidence="1">
    <location>
        <begin position="20"/>
        <end position="109"/>
    </location>
</feature>
<feature type="signal peptide" evidence="1">
    <location>
        <begin position="1"/>
        <end position="19"/>
    </location>
</feature>
<dbReference type="STRING" id="349064.SAMN05660429_02308"/>
<evidence type="ECO:0000313" key="2">
    <source>
        <dbReference type="EMBL" id="SET64291.1"/>
    </source>
</evidence>
<evidence type="ECO:0000313" key="3">
    <source>
        <dbReference type="Proteomes" id="UP000199308"/>
    </source>
</evidence>
<dbReference type="Proteomes" id="UP000199308">
    <property type="component" value="Unassembled WGS sequence"/>
</dbReference>
<dbReference type="EMBL" id="FOHK01000010">
    <property type="protein sequence ID" value="SET64291.1"/>
    <property type="molecule type" value="Genomic_DNA"/>
</dbReference>
<keyword evidence="3" id="KW-1185">Reference proteome</keyword>
<keyword evidence="1" id="KW-0732">Signal</keyword>
<name>A0A1I0G331_THASX</name>
<evidence type="ECO:0000256" key="1">
    <source>
        <dbReference type="SAM" id="SignalP"/>
    </source>
</evidence>
<dbReference type="AlphaFoldDB" id="A0A1I0G331"/>
<reference evidence="2 3" key="1">
    <citation type="submission" date="2016-10" db="EMBL/GenBank/DDBJ databases">
        <authorList>
            <person name="de Groot N.N."/>
        </authorList>
    </citation>
    <scope>NUCLEOTIDE SEQUENCE [LARGE SCALE GENOMIC DNA]</scope>
    <source>
        <strain evidence="2 3">DSM 19706</strain>
    </source>
</reference>
<dbReference type="OrthoDB" id="6227641at2"/>
<sequence>MYKKLLLLTMLLIAPNALAAEVDPTRPLSYRAPVKSVSEPVFYLQSIVLSKEHGHTAIINDTLVAEGQSISGYKVVSISNNSVLLSSGEKRKSLSLFSGSVKKQSGKDN</sequence>
<organism evidence="2 3">
    <name type="scientific">Thalassotalea agarivorans</name>
    <name type="common">Thalassomonas agarivorans</name>
    <dbReference type="NCBI Taxonomy" id="349064"/>
    <lineage>
        <taxon>Bacteria</taxon>
        <taxon>Pseudomonadati</taxon>
        <taxon>Pseudomonadota</taxon>
        <taxon>Gammaproteobacteria</taxon>
        <taxon>Alteromonadales</taxon>
        <taxon>Colwelliaceae</taxon>
        <taxon>Thalassotalea</taxon>
    </lineage>
</organism>